<accession>A0A4V0P2T5</accession>
<evidence type="ECO:0000313" key="1">
    <source>
        <dbReference type="EMBL" id="BBH54347.1"/>
    </source>
</evidence>
<sequence length="90" mass="10734">MRFKQLWSIMALADYGKFNVKQFMQSFTHNQMLNFNEEEQTKLMYLMQHDGLGTTRKIINGTFEVSIGKYKKNVPEDYWDKDGNYYDLCG</sequence>
<dbReference type="EMBL" id="AP019368">
    <property type="protein sequence ID" value="BBH54347.1"/>
    <property type="molecule type" value="Genomic_DNA"/>
</dbReference>
<dbReference type="Proteomes" id="UP000291236">
    <property type="component" value="Chromosome"/>
</dbReference>
<gene>
    <name evidence="1" type="ORF">JCM31447_28110</name>
</gene>
<dbReference type="OrthoDB" id="1523598at2"/>
<keyword evidence="2" id="KW-1185">Reference proteome</keyword>
<evidence type="ECO:0000313" key="2">
    <source>
        <dbReference type="Proteomes" id="UP000291236"/>
    </source>
</evidence>
<dbReference type="AlphaFoldDB" id="A0A4V0P2T5"/>
<organism evidence="1 2">
    <name type="scientific">Fluviispira sanaruensis</name>
    <dbReference type="NCBI Taxonomy" id="2493639"/>
    <lineage>
        <taxon>Bacteria</taxon>
        <taxon>Pseudomonadati</taxon>
        <taxon>Bdellovibrionota</taxon>
        <taxon>Oligoflexia</taxon>
        <taxon>Silvanigrellales</taxon>
        <taxon>Silvanigrellaceae</taxon>
        <taxon>Fluviispira</taxon>
    </lineage>
</organism>
<reference evidence="1 2" key="1">
    <citation type="submission" date="2018-12" db="EMBL/GenBank/DDBJ databases">
        <title>Rubrispira sanarue gen. nov., sp., nov., a member of the order Silvanigrellales, isolated from a brackish lake in Hamamatsu Japan.</title>
        <authorList>
            <person name="Maejima Y."/>
            <person name="Iino T."/>
            <person name="Muraguchi Y."/>
            <person name="Fukuda K."/>
            <person name="Nojiri H."/>
            <person name="Ohkuma M."/>
            <person name="Moriuchi R."/>
            <person name="Dohra H."/>
            <person name="Kimbara K."/>
            <person name="Shintani M."/>
        </authorList>
    </citation>
    <scope>NUCLEOTIDE SEQUENCE [LARGE SCALE GENOMIC DNA]</scope>
    <source>
        <strain evidence="1 2">RF1110005</strain>
    </source>
</reference>
<protein>
    <submittedName>
        <fullName evidence="1">Uncharacterized protein</fullName>
    </submittedName>
</protein>
<proteinExistence type="predicted"/>
<dbReference type="KEGG" id="sbf:JCM31447_28110"/>
<dbReference type="RefSeq" id="WP_130611927.1">
    <property type="nucleotide sequence ID" value="NZ_AP019368.1"/>
</dbReference>
<name>A0A4V0P2T5_FLUSA</name>